<organism evidence="4 5">
    <name type="scientific">Halobiforma nitratireducens JCM 10879</name>
    <dbReference type="NCBI Taxonomy" id="1227454"/>
    <lineage>
        <taxon>Archaea</taxon>
        <taxon>Methanobacteriati</taxon>
        <taxon>Methanobacteriota</taxon>
        <taxon>Stenosarchaea group</taxon>
        <taxon>Halobacteria</taxon>
        <taxon>Halobacteriales</taxon>
        <taxon>Natrialbaceae</taxon>
        <taxon>Halobiforma</taxon>
    </lineage>
</organism>
<comment type="caution">
    <text evidence="4">The sequence shown here is derived from an EMBL/GenBank/DDBJ whole genome shotgun (WGS) entry which is preliminary data.</text>
</comment>
<sequence length="228" mass="25405">MGLVAEFEIRCDALPLVDIASVVPNATIVLDLQFAHDERPMFIVTATDGPRAVLEQSFDEAADVGEWCLIGRAGTTRRYQLVPGLSLEEQLGNRVNDLERLEALATAEAVIERIEVEPGGWRQTGWFADRDAFDSFSSFWQDNAGFRLHRLTRAQEPEPPGEGLTDPQREALRTAYELGYFEIPRRASLEAVAAELDVAPSSASERLRRAQTQLIRETVATTWPPLPD</sequence>
<evidence type="ECO:0000256" key="2">
    <source>
        <dbReference type="ARBA" id="ARBA00023163"/>
    </source>
</evidence>
<keyword evidence="1" id="KW-0805">Transcription regulation</keyword>
<name>M0M782_9EURY</name>
<keyword evidence="5" id="KW-1185">Reference proteome</keyword>
<dbReference type="EMBL" id="AOMA01000063">
    <property type="protein sequence ID" value="EMA41672.1"/>
    <property type="molecule type" value="Genomic_DNA"/>
</dbReference>
<dbReference type="eggNOG" id="arCOG02272">
    <property type="taxonomic scope" value="Archaea"/>
</dbReference>
<evidence type="ECO:0000313" key="4">
    <source>
        <dbReference type="EMBL" id="EMA41672.1"/>
    </source>
</evidence>
<dbReference type="Pfam" id="PF04967">
    <property type="entry name" value="HTH_10"/>
    <property type="match status" value="1"/>
</dbReference>
<evidence type="ECO:0000313" key="5">
    <source>
        <dbReference type="Proteomes" id="UP000011607"/>
    </source>
</evidence>
<accession>M0M782</accession>
<dbReference type="PANTHER" id="PTHR34236">
    <property type="entry name" value="DIMETHYL SULFOXIDE REDUCTASE TRANSCRIPTIONAL ACTIVATOR"/>
    <property type="match status" value="1"/>
</dbReference>
<proteinExistence type="predicted"/>
<dbReference type="OrthoDB" id="202021at2157"/>
<evidence type="ECO:0000259" key="3">
    <source>
        <dbReference type="Pfam" id="PF04967"/>
    </source>
</evidence>
<keyword evidence="2" id="KW-0804">Transcription</keyword>
<dbReference type="RefSeq" id="WP_006671984.1">
    <property type="nucleotide sequence ID" value="NZ_AOMA01000063.1"/>
</dbReference>
<dbReference type="PANTHER" id="PTHR34236:SF1">
    <property type="entry name" value="DIMETHYL SULFOXIDE REDUCTASE TRANSCRIPTIONAL ACTIVATOR"/>
    <property type="match status" value="1"/>
</dbReference>
<reference evidence="4 5" key="1">
    <citation type="journal article" date="2014" name="PLoS Genet.">
        <title>Phylogenetically driven sequencing of extremely halophilic archaea reveals strategies for static and dynamic osmo-response.</title>
        <authorList>
            <person name="Becker E.A."/>
            <person name="Seitzer P.M."/>
            <person name="Tritt A."/>
            <person name="Larsen D."/>
            <person name="Krusor M."/>
            <person name="Yao A.I."/>
            <person name="Wu D."/>
            <person name="Madern D."/>
            <person name="Eisen J.A."/>
            <person name="Darling A.E."/>
            <person name="Facciotti M.T."/>
        </authorList>
    </citation>
    <scope>NUCLEOTIDE SEQUENCE [LARGE SCALE GENOMIC DNA]</scope>
    <source>
        <strain evidence="4 5">JCM 10879</strain>
    </source>
</reference>
<dbReference type="InterPro" id="IPR007050">
    <property type="entry name" value="HTH_bacterioopsin"/>
</dbReference>
<feature type="domain" description="HTH bat-type" evidence="3">
    <location>
        <begin position="164"/>
        <end position="216"/>
    </location>
</feature>
<dbReference type="AlphaFoldDB" id="M0M782"/>
<dbReference type="PATRIC" id="fig|1227454.3.peg.1016"/>
<dbReference type="Proteomes" id="UP000011607">
    <property type="component" value="Unassembled WGS sequence"/>
</dbReference>
<evidence type="ECO:0000256" key="1">
    <source>
        <dbReference type="ARBA" id="ARBA00023015"/>
    </source>
</evidence>
<protein>
    <submittedName>
        <fullName evidence="4">Bacterio-opsin activator HTH domain-containing protein</fullName>
    </submittedName>
</protein>
<dbReference type="STRING" id="1227454.C446_05135"/>
<gene>
    <name evidence="4" type="ORF">C446_05135</name>
</gene>